<dbReference type="Pfam" id="PF00535">
    <property type="entry name" value="Glycos_transf_2"/>
    <property type="match status" value="1"/>
</dbReference>
<evidence type="ECO:0000259" key="6">
    <source>
        <dbReference type="Pfam" id="PF00535"/>
    </source>
</evidence>
<dbReference type="AlphaFoldDB" id="A0A2G9Y6C5"/>
<dbReference type="PANTHER" id="PTHR43646">
    <property type="entry name" value="GLYCOSYLTRANSFERASE"/>
    <property type="match status" value="1"/>
</dbReference>
<dbReference type="EMBL" id="PCRE01000045">
    <property type="protein sequence ID" value="PIP14795.1"/>
    <property type="molecule type" value="Genomic_DNA"/>
</dbReference>
<keyword evidence="4" id="KW-0808">Transferase</keyword>
<feature type="domain" description="Glycosyltransferase 2-like" evidence="6">
    <location>
        <begin position="6"/>
        <end position="159"/>
    </location>
</feature>
<evidence type="ECO:0000256" key="3">
    <source>
        <dbReference type="ARBA" id="ARBA00022676"/>
    </source>
</evidence>
<dbReference type="InterPro" id="IPR029044">
    <property type="entry name" value="Nucleotide-diphossugar_trans"/>
</dbReference>
<dbReference type="InterPro" id="IPR001173">
    <property type="entry name" value="Glyco_trans_2-like"/>
</dbReference>
<reference evidence="7 8" key="1">
    <citation type="submission" date="2017-09" db="EMBL/GenBank/DDBJ databases">
        <title>Depth-based differentiation of microbial function through sediment-hosted aquifers and enrichment of novel symbionts in the deep terrestrial subsurface.</title>
        <authorList>
            <person name="Probst A.J."/>
            <person name="Ladd B."/>
            <person name="Jarett J.K."/>
            <person name="Geller-Mcgrath D.E."/>
            <person name="Sieber C.M."/>
            <person name="Emerson J.B."/>
            <person name="Anantharaman K."/>
            <person name="Thomas B.C."/>
            <person name="Malmstrom R."/>
            <person name="Stieglmeier M."/>
            <person name="Klingl A."/>
            <person name="Woyke T."/>
            <person name="Ryan C.M."/>
            <person name="Banfield J.F."/>
        </authorList>
    </citation>
    <scope>NUCLEOTIDE SEQUENCE [LARGE SCALE GENOMIC DNA]</scope>
    <source>
        <strain evidence="7">CG23_combo_of_CG06-09_8_20_14_all_35_49</strain>
    </source>
</reference>
<dbReference type="GO" id="GO:0005886">
    <property type="term" value="C:plasma membrane"/>
    <property type="evidence" value="ECO:0007669"/>
    <property type="project" value="UniProtKB-SubCell"/>
</dbReference>
<dbReference type="GO" id="GO:0016757">
    <property type="term" value="F:glycosyltransferase activity"/>
    <property type="evidence" value="ECO:0007669"/>
    <property type="project" value="UniProtKB-KW"/>
</dbReference>
<keyword evidence="2" id="KW-1003">Cell membrane</keyword>
<proteinExistence type="predicted"/>
<keyword evidence="3" id="KW-0328">Glycosyltransferase</keyword>
<protein>
    <recommendedName>
        <fullName evidence="6">Glycosyltransferase 2-like domain-containing protein</fullName>
    </recommendedName>
</protein>
<gene>
    <name evidence="7" type="ORF">COX47_03235</name>
</gene>
<dbReference type="Proteomes" id="UP000231025">
    <property type="component" value="Unassembled WGS sequence"/>
</dbReference>
<evidence type="ECO:0000256" key="2">
    <source>
        <dbReference type="ARBA" id="ARBA00022475"/>
    </source>
</evidence>
<dbReference type="PANTHER" id="PTHR43646:SF2">
    <property type="entry name" value="GLYCOSYLTRANSFERASE 2-LIKE DOMAIN-CONTAINING PROTEIN"/>
    <property type="match status" value="1"/>
</dbReference>
<evidence type="ECO:0000256" key="1">
    <source>
        <dbReference type="ARBA" id="ARBA00004236"/>
    </source>
</evidence>
<evidence type="ECO:0000256" key="5">
    <source>
        <dbReference type="ARBA" id="ARBA00023136"/>
    </source>
</evidence>
<dbReference type="Gene3D" id="3.90.550.10">
    <property type="entry name" value="Spore Coat Polysaccharide Biosynthesis Protein SpsA, Chain A"/>
    <property type="match status" value="1"/>
</dbReference>
<sequence length="277" mass="32745">MKPFFSVIIPTLNEEKYLPKLLNDLLKQTKKDFEVIVVDGNSRDKTKEVTTKFNNILDIKFINHNKRNVASQRNFGASNVQGKYLVFLDADARIKASFLKKASKKIIKDKGLVFIPFLIPEKRFKEYQILFDLFNLMTEFSQNLNKRFSLGGSMIIEKDFFLLISGFNEKLFVAEDHELIQRIAKWGVRPKFLHNTKVTVCLRRTEKEGWLKSFYKYFLSIAHRLFIGEIKDRIYDYEMGGQLYDKKNLKKAKKITINFNQVKRLFNRFLKELEIES</sequence>
<keyword evidence="5" id="KW-0472">Membrane</keyword>
<evidence type="ECO:0000313" key="7">
    <source>
        <dbReference type="EMBL" id="PIP14795.1"/>
    </source>
</evidence>
<organism evidence="7 8">
    <name type="scientific">Candidatus Roizmanbacteria bacterium CG23_combo_of_CG06-09_8_20_14_all_35_49</name>
    <dbReference type="NCBI Taxonomy" id="1974863"/>
    <lineage>
        <taxon>Bacteria</taxon>
        <taxon>Candidatus Roizmaniibacteriota</taxon>
    </lineage>
</organism>
<name>A0A2G9Y6C5_9BACT</name>
<comment type="caution">
    <text evidence="7">The sequence shown here is derived from an EMBL/GenBank/DDBJ whole genome shotgun (WGS) entry which is preliminary data.</text>
</comment>
<dbReference type="SUPFAM" id="SSF53448">
    <property type="entry name" value="Nucleotide-diphospho-sugar transferases"/>
    <property type="match status" value="1"/>
</dbReference>
<evidence type="ECO:0000256" key="4">
    <source>
        <dbReference type="ARBA" id="ARBA00022679"/>
    </source>
</evidence>
<accession>A0A2G9Y6C5</accession>
<comment type="subcellular location">
    <subcellularLocation>
        <location evidence="1">Cell membrane</location>
    </subcellularLocation>
</comment>
<evidence type="ECO:0000313" key="8">
    <source>
        <dbReference type="Proteomes" id="UP000231025"/>
    </source>
</evidence>